<name>A0A543KPI7_9MICO</name>
<protein>
    <submittedName>
        <fullName evidence="6">Amino acid/amide ABC transporter substrate-binding protein (HAAT family)</fullName>
    </submittedName>
</protein>
<dbReference type="EMBL" id="VFPU01000001">
    <property type="protein sequence ID" value="TQM96989.1"/>
    <property type="molecule type" value="Genomic_DNA"/>
</dbReference>
<dbReference type="CDD" id="cd06346">
    <property type="entry name" value="PBP1_ABC_ligand_binding-like"/>
    <property type="match status" value="1"/>
</dbReference>
<evidence type="ECO:0000256" key="2">
    <source>
        <dbReference type="ARBA" id="ARBA00022729"/>
    </source>
</evidence>
<feature type="domain" description="Leucine-binding protein" evidence="5">
    <location>
        <begin position="68"/>
        <end position="394"/>
    </location>
</feature>
<feature type="chain" id="PRO_5021819937" evidence="4">
    <location>
        <begin position="29"/>
        <end position="438"/>
    </location>
</feature>
<dbReference type="InterPro" id="IPR028081">
    <property type="entry name" value="Leu-bd"/>
</dbReference>
<sequence>MSPTSLRSRASVTARGIAALTAATLVLAACSGGGDDPEPSAEDTSAPEESADAGGDATGEAGERDLTLEVGTVLPQTGSLAFLGPPEEAGVLLAAKHINDADLGITVNVTLGDSGDPDNRAYATTVPQLLNAGVNVIVGAASSGVSKLFIDEVVAAERLMISPANTSPDFTTWDDNNLYWRTAPSDLLQGEVLGNLIAQDGVANLGIIYLNDAYGTGLEKVLKETFEAANGSVVASESYNAGDTTFDAQISSVMAQNPDAIALITFEEAKTIIPALDSAGFDTSKLYFVDGNIADYSADFDAGLLEGSKGTQPGPDLGDEFRDALNEVWTAEGNDELTDWNYAAESYDAVILAALAALAANSVDGPDIAAKMQEVSGGTGGGEKATDFASAAQIIVDGGVVDYDGPSGPISFDENGDPTEATIGIFEYDGDNKLVRLN</sequence>
<proteinExistence type="inferred from homology"/>
<dbReference type="AlphaFoldDB" id="A0A543KPI7"/>
<comment type="caution">
    <text evidence="6">The sequence shown here is derived from an EMBL/GenBank/DDBJ whole genome shotgun (WGS) entry which is preliminary data.</text>
</comment>
<evidence type="ECO:0000256" key="4">
    <source>
        <dbReference type="SAM" id="SignalP"/>
    </source>
</evidence>
<evidence type="ECO:0000256" key="1">
    <source>
        <dbReference type="ARBA" id="ARBA00010062"/>
    </source>
</evidence>
<dbReference type="Pfam" id="PF13458">
    <property type="entry name" value="Peripla_BP_6"/>
    <property type="match status" value="1"/>
</dbReference>
<dbReference type="PROSITE" id="PS51257">
    <property type="entry name" value="PROKAR_LIPOPROTEIN"/>
    <property type="match status" value="1"/>
</dbReference>
<reference evidence="6 7" key="1">
    <citation type="submission" date="2019-06" db="EMBL/GenBank/DDBJ databases">
        <title>Sequencing the genomes of 1000 actinobacteria strains.</title>
        <authorList>
            <person name="Klenk H.-P."/>
        </authorList>
    </citation>
    <scope>NUCLEOTIDE SEQUENCE [LARGE SCALE GENOMIC DNA]</scope>
    <source>
        <strain evidence="6 7">DSM 12362</strain>
    </source>
</reference>
<dbReference type="Gene3D" id="3.40.50.2300">
    <property type="match status" value="3"/>
</dbReference>
<gene>
    <name evidence="6" type="ORF">FB476_1883</name>
</gene>
<feature type="compositionally biased region" description="Acidic residues" evidence="3">
    <location>
        <begin position="35"/>
        <end position="51"/>
    </location>
</feature>
<evidence type="ECO:0000256" key="3">
    <source>
        <dbReference type="SAM" id="MobiDB-lite"/>
    </source>
</evidence>
<evidence type="ECO:0000313" key="7">
    <source>
        <dbReference type="Proteomes" id="UP000315133"/>
    </source>
</evidence>
<dbReference type="Proteomes" id="UP000315133">
    <property type="component" value="Unassembled WGS sequence"/>
</dbReference>
<dbReference type="PANTHER" id="PTHR30483:SF6">
    <property type="entry name" value="PERIPLASMIC BINDING PROTEIN OF ABC TRANSPORTER FOR NATURAL AMINO ACIDS"/>
    <property type="match status" value="1"/>
</dbReference>
<dbReference type="InterPro" id="IPR051010">
    <property type="entry name" value="BCAA_transport"/>
</dbReference>
<keyword evidence="7" id="KW-1185">Reference proteome</keyword>
<feature type="signal peptide" evidence="4">
    <location>
        <begin position="1"/>
        <end position="28"/>
    </location>
</feature>
<comment type="similarity">
    <text evidence="1">Belongs to the leucine-binding protein family.</text>
</comment>
<accession>A0A543KPI7</accession>
<feature type="region of interest" description="Disordered" evidence="3">
    <location>
        <begin position="31"/>
        <end position="60"/>
    </location>
</feature>
<dbReference type="InterPro" id="IPR028082">
    <property type="entry name" value="Peripla_BP_I"/>
</dbReference>
<keyword evidence="2 4" id="KW-0732">Signal</keyword>
<organism evidence="6 7">
    <name type="scientific">Ornithinimicrobium humiphilum</name>
    <dbReference type="NCBI Taxonomy" id="125288"/>
    <lineage>
        <taxon>Bacteria</taxon>
        <taxon>Bacillati</taxon>
        <taxon>Actinomycetota</taxon>
        <taxon>Actinomycetes</taxon>
        <taxon>Micrococcales</taxon>
        <taxon>Ornithinimicrobiaceae</taxon>
        <taxon>Ornithinimicrobium</taxon>
    </lineage>
</organism>
<evidence type="ECO:0000259" key="5">
    <source>
        <dbReference type="Pfam" id="PF13458"/>
    </source>
</evidence>
<evidence type="ECO:0000313" key="6">
    <source>
        <dbReference type="EMBL" id="TQM96989.1"/>
    </source>
</evidence>
<dbReference type="SUPFAM" id="SSF53822">
    <property type="entry name" value="Periplasmic binding protein-like I"/>
    <property type="match status" value="1"/>
</dbReference>
<dbReference type="OrthoDB" id="7337537at2"/>
<dbReference type="PANTHER" id="PTHR30483">
    <property type="entry name" value="LEUCINE-SPECIFIC-BINDING PROTEIN"/>
    <property type="match status" value="1"/>
</dbReference>